<gene>
    <name evidence="5" type="ORF">GCM10022240_00220</name>
</gene>
<dbReference type="EMBL" id="BAABAF010000001">
    <property type="protein sequence ID" value="GAA3750933.1"/>
    <property type="molecule type" value="Genomic_DNA"/>
</dbReference>
<evidence type="ECO:0000259" key="4">
    <source>
        <dbReference type="Pfam" id="PF13439"/>
    </source>
</evidence>
<feature type="domain" description="Glycosyl transferase family 1" evidence="3">
    <location>
        <begin position="190"/>
        <end position="349"/>
    </location>
</feature>
<dbReference type="PANTHER" id="PTHR12526:SF510">
    <property type="entry name" value="D-INOSITOL 3-PHOSPHATE GLYCOSYLTRANSFERASE"/>
    <property type="match status" value="1"/>
</dbReference>
<reference evidence="6" key="1">
    <citation type="journal article" date="2019" name="Int. J. Syst. Evol. Microbiol.">
        <title>The Global Catalogue of Microorganisms (GCM) 10K type strain sequencing project: providing services to taxonomists for standard genome sequencing and annotation.</title>
        <authorList>
            <consortium name="The Broad Institute Genomics Platform"/>
            <consortium name="The Broad Institute Genome Sequencing Center for Infectious Disease"/>
            <person name="Wu L."/>
            <person name="Ma J."/>
        </authorList>
    </citation>
    <scope>NUCLEOTIDE SEQUENCE [LARGE SCALE GENOMIC DNA]</scope>
    <source>
        <strain evidence="6">JCM 16950</strain>
    </source>
</reference>
<keyword evidence="1" id="KW-0328">Glycosyltransferase</keyword>
<dbReference type="SUPFAM" id="SSF53756">
    <property type="entry name" value="UDP-Glycosyltransferase/glycogen phosphorylase"/>
    <property type="match status" value="1"/>
</dbReference>
<dbReference type="InterPro" id="IPR001296">
    <property type="entry name" value="Glyco_trans_1"/>
</dbReference>
<dbReference type="Pfam" id="PF00534">
    <property type="entry name" value="Glycos_transf_1"/>
    <property type="match status" value="1"/>
</dbReference>
<keyword evidence="2" id="KW-0808">Transferase</keyword>
<dbReference type="CDD" id="cd03801">
    <property type="entry name" value="GT4_PimA-like"/>
    <property type="match status" value="1"/>
</dbReference>
<accession>A0ABP7G3N6</accession>
<feature type="domain" description="Glycosyltransferase subfamily 4-like N-terminal" evidence="4">
    <location>
        <begin position="14"/>
        <end position="178"/>
    </location>
</feature>
<evidence type="ECO:0000256" key="1">
    <source>
        <dbReference type="ARBA" id="ARBA00022676"/>
    </source>
</evidence>
<sequence>MRIGMSAYRFNQQGGIERASYELARQLSAQGEDVTLLAEDVDPAPEQPLSWQRVTMPRVPGFLIPGVYPGRATRALRDHGFDILHNQGGCALRQQDVITAHSCHRAWWKMKLAHGEKARALLNPHHRVVLHMERLNYRPGAYSRVIAVSGGVGREVTAHYDVPADRIRVIPNAVDIARFQPADAAARRARVRAQHGIDRDDVVLLWVGKEFRRKGLAPLISALPHLPPHAKALVIGGDDRAPYQALAKRLGVGSRVIFAGHSSHVEDYFTGGDIFVFPTLYEAFALVTLEAAAAGLPLVTTRVNGTEDFVVEGQNGMFIERDSASIARTLRPLVDSAELRGRMADAARHAVAGYTWDAVARRTREVYEEVLAERTARPGR</sequence>
<organism evidence="5 6">
    <name type="scientific">Microbacterium kribbense</name>
    <dbReference type="NCBI Taxonomy" id="433645"/>
    <lineage>
        <taxon>Bacteria</taxon>
        <taxon>Bacillati</taxon>
        <taxon>Actinomycetota</taxon>
        <taxon>Actinomycetes</taxon>
        <taxon>Micrococcales</taxon>
        <taxon>Microbacteriaceae</taxon>
        <taxon>Microbacterium</taxon>
    </lineage>
</organism>
<dbReference type="PANTHER" id="PTHR12526">
    <property type="entry name" value="GLYCOSYLTRANSFERASE"/>
    <property type="match status" value="1"/>
</dbReference>
<proteinExistence type="predicted"/>
<evidence type="ECO:0000313" key="6">
    <source>
        <dbReference type="Proteomes" id="UP001500540"/>
    </source>
</evidence>
<dbReference type="Pfam" id="PF13439">
    <property type="entry name" value="Glyco_transf_4"/>
    <property type="match status" value="1"/>
</dbReference>
<evidence type="ECO:0000256" key="2">
    <source>
        <dbReference type="ARBA" id="ARBA00022679"/>
    </source>
</evidence>
<name>A0ABP7G3N6_9MICO</name>
<dbReference type="Gene3D" id="3.40.50.2000">
    <property type="entry name" value="Glycogen Phosphorylase B"/>
    <property type="match status" value="2"/>
</dbReference>
<comment type="caution">
    <text evidence="5">The sequence shown here is derived from an EMBL/GenBank/DDBJ whole genome shotgun (WGS) entry which is preliminary data.</text>
</comment>
<protein>
    <submittedName>
        <fullName evidence="5">Glycosyltransferase family 4 protein</fullName>
    </submittedName>
</protein>
<evidence type="ECO:0000313" key="5">
    <source>
        <dbReference type="EMBL" id="GAA3750933.1"/>
    </source>
</evidence>
<dbReference type="RefSeq" id="WP_344779288.1">
    <property type="nucleotide sequence ID" value="NZ_BAABAF010000001.1"/>
</dbReference>
<dbReference type="InterPro" id="IPR028098">
    <property type="entry name" value="Glyco_trans_4-like_N"/>
</dbReference>
<evidence type="ECO:0000259" key="3">
    <source>
        <dbReference type="Pfam" id="PF00534"/>
    </source>
</evidence>
<dbReference type="Proteomes" id="UP001500540">
    <property type="component" value="Unassembled WGS sequence"/>
</dbReference>
<keyword evidence="6" id="KW-1185">Reference proteome</keyword>